<feature type="transmembrane region" description="Helical" evidence="1">
    <location>
        <begin position="120"/>
        <end position="138"/>
    </location>
</feature>
<accession>A0A6G6ADE2</accession>
<evidence type="ECO:0000256" key="1">
    <source>
        <dbReference type="SAM" id="Phobius"/>
    </source>
</evidence>
<keyword evidence="1" id="KW-0472">Membrane</keyword>
<dbReference type="EMBL" id="MN175499">
    <property type="protein sequence ID" value="QID06348.1"/>
    <property type="molecule type" value="Genomic_DNA"/>
</dbReference>
<sequence length="214" mass="25204">MLMSKNNLSMLLSDFYEKINPSNNHTQFSKIFDIIKYQSSSSPNEEFIKDPRIYFQNIYDKIKTFSNGPLGYSIILSLAILFYIYFANNFIYYIIGLFIPGYWSYILLSDNNSTMIDIQNMMTYFVIFSHLEFITFIVESVTSIIYLKIAMVIFLTNILIYNSYLLKFIYEKLMELDNILITFIGFVLIQLYQESVKIMQKVNIVTSSNSKKQL</sequence>
<feature type="transmembrane region" description="Helical" evidence="1">
    <location>
        <begin position="65"/>
        <end position="84"/>
    </location>
</feature>
<protein>
    <submittedName>
        <fullName evidence="2">Uncharacterized protein</fullName>
    </submittedName>
</protein>
<keyword evidence="1" id="KW-1133">Transmembrane helix</keyword>
<proteinExistence type="predicted"/>
<reference evidence="2" key="1">
    <citation type="submission" date="2019-07" db="EMBL/GenBank/DDBJ databases">
        <title>The discovery of a new lineage B mimivirus raises questions about particles surface fibrils.</title>
        <authorList>
            <person name="Silva L.K.S."/>
            <person name="Rodrigues R.A.L."/>
            <person name="Andrade A.C.S.P."/>
            <person name="Hikida H."/>
            <person name="Andreani J."/>
            <person name="Levasseur A."/>
            <person name="La Scola B."/>
            <person name="Abrahao J.S."/>
        </authorList>
    </citation>
    <scope>NUCLEOTIDE SEQUENCE</scope>
    <source>
        <strain evidence="2">B60</strain>
    </source>
</reference>
<keyword evidence="1" id="KW-0812">Transmembrane</keyword>
<evidence type="ECO:0000313" key="2">
    <source>
        <dbReference type="EMBL" id="QID06348.1"/>
    </source>
</evidence>
<feature type="transmembrane region" description="Helical" evidence="1">
    <location>
        <begin position="144"/>
        <end position="164"/>
    </location>
</feature>
<feature type="transmembrane region" description="Helical" evidence="1">
    <location>
        <begin position="90"/>
        <end position="108"/>
    </location>
</feature>
<name>A0A6G6ADE2_9VIRU</name>
<organism evidence="2">
    <name type="scientific">Borely moumouvirus</name>
    <dbReference type="NCBI Taxonomy" id="2712067"/>
    <lineage>
        <taxon>Viruses</taxon>
        <taxon>Varidnaviria</taxon>
        <taxon>Bamfordvirae</taxon>
        <taxon>Nucleocytoviricota</taxon>
        <taxon>Megaviricetes</taxon>
        <taxon>Imitervirales</taxon>
        <taxon>Mimiviridae</taxon>
        <taxon>Megamimivirinae</taxon>
        <taxon>Moumouvirus</taxon>
    </lineage>
</organism>